<dbReference type="Proteomes" id="UP000198339">
    <property type="component" value="Unassembled WGS sequence"/>
</dbReference>
<feature type="domain" description="HMA" evidence="3">
    <location>
        <begin position="41"/>
        <end position="107"/>
    </location>
</feature>
<name>A0A239IS40_9SPHN</name>
<dbReference type="Pfam" id="PF00403">
    <property type="entry name" value="HMA"/>
    <property type="match status" value="1"/>
</dbReference>
<dbReference type="Gene3D" id="3.30.70.100">
    <property type="match status" value="1"/>
</dbReference>
<keyword evidence="1" id="KW-0479">Metal-binding</keyword>
<evidence type="ECO:0000259" key="3">
    <source>
        <dbReference type="PROSITE" id="PS50846"/>
    </source>
</evidence>
<dbReference type="PROSITE" id="PS50846">
    <property type="entry name" value="HMA_2"/>
    <property type="match status" value="1"/>
</dbReference>
<dbReference type="AlphaFoldDB" id="A0A239IS40"/>
<gene>
    <name evidence="4" type="ORF">SAMN06295955_108140</name>
</gene>
<organism evidence="4 5">
    <name type="scientific">Sphingopyxis indica</name>
    <dbReference type="NCBI Taxonomy" id="436663"/>
    <lineage>
        <taxon>Bacteria</taxon>
        <taxon>Pseudomonadati</taxon>
        <taxon>Pseudomonadota</taxon>
        <taxon>Alphaproteobacteria</taxon>
        <taxon>Sphingomonadales</taxon>
        <taxon>Sphingomonadaceae</taxon>
        <taxon>Sphingopyxis</taxon>
    </lineage>
</organism>
<feature type="chain" id="PRO_5012737680" evidence="2">
    <location>
        <begin position="24"/>
        <end position="110"/>
    </location>
</feature>
<feature type="signal peptide" evidence="2">
    <location>
        <begin position="1"/>
        <end position="23"/>
    </location>
</feature>
<evidence type="ECO:0000313" key="5">
    <source>
        <dbReference type="Proteomes" id="UP000198339"/>
    </source>
</evidence>
<dbReference type="RefSeq" id="WP_089216248.1">
    <property type="nucleotide sequence ID" value="NZ_FZPA01000008.1"/>
</dbReference>
<sequence length="110" mass="11115">MKHPVIIAAGALALGAASIPSLSVLSPLEAQPAAARTEATRTATFVIQNMTCALCPVTVKSAMESVRGVRSVGVDFDAKTATVVFDPSITTLKAIAAASTNAGYPATAKN</sequence>
<evidence type="ECO:0000256" key="2">
    <source>
        <dbReference type="SAM" id="SignalP"/>
    </source>
</evidence>
<dbReference type="GO" id="GO:0046872">
    <property type="term" value="F:metal ion binding"/>
    <property type="evidence" value="ECO:0007669"/>
    <property type="project" value="UniProtKB-KW"/>
</dbReference>
<evidence type="ECO:0000313" key="4">
    <source>
        <dbReference type="EMBL" id="SNS96596.1"/>
    </source>
</evidence>
<proteinExistence type="predicted"/>
<dbReference type="InterPro" id="IPR006121">
    <property type="entry name" value="HMA_dom"/>
</dbReference>
<accession>A0A239IS40</accession>
<dbReference type="PRINTS" id="PR00946">
    <property type="entry name" value="HGSCAVENGER"/>
</dbReference>
<protein>
    <submittedName>
        <fullName evidence="4">Mercuric ion binding protein</fullName>
    </submittedName>
</protein>
<keyword evidence="2" id="KW-0732">Signal</keyword>
<dbReference type="SUPFAM" id="SSF55008">
    <property type="entry name" value="HMA, heavy metal-associated domain"/>
    <property type="match status" value="1"/>
</dbReference>
<dbReference type="OrthoDB" id="7205933at2"/>
<dbReference type="InterPro" id="IPR001802">
    <property type="entry name" value="MerP/CopZ"/>
</dbReference>
<dbReference type="CDD" id="cd00371">
    <property type="entry name" value="HMA"/>
    <property type="match status" value="1"/>
</dbReference>
<evidence type="ECO:0000256" key="1">
    <source>
        <dbReference type="ARBA" id="ARBA00022723"/>
    </source>
</evidence>
<dbReference type="EMBL" id="FZPA01000008">
    <property type="protein sequence ID" value="SNS96596.1"/>
    <property type="molecule type" value="Genomic_DNA"/>
</dbReference>
<dbReference type="InterPro" id="IPR036163">
    <property type="entry name" value="HMA_dom_sf"/>
</dbReference>
<dbReference type="FunFam" id="3.30.70.100:FF:000001">
    <property type="entry name" value="ATPase copper transporting beta"/>
    <property type="match status" value="1"/>
</dbReference>
<keyword evidence="5" id="KW-1185">Reference proteome</keyword>
<reference evidence="4 5" key="1">
    <citation type="submission" date="2017-06" db="EMBL/GenBank/DDBJ databases">
        <authorList>
            <person name="Kim H.J."/>
            <person name="Triplett B.A."/>
        </authorList>
    </citation>
    <scope>NUCLEOTIDE SEQUENCE [LARGE SCALE GENOMIC DNA]</scope>
    <source>
        <strain evidence="4 5">DS15</strain>
    </source>
</reference>